<accession>A0ABC9TSM6</accession>
<sequence length="51" mass="5793">MAAKSSCTKTEYKRLNGGFEITIKAAVFMWQDSFHGYGGARYCYVCFLFHG</sequence>
<dbReference type="EMBL" id="AWSU01000342">
    <property type="protein sequence ID" value="ERI74187.1"/>
    <property type="molecule type" value="Genomic_DNA"/>
</dbReference>
<evidence type="ECO:0000313" key="1">
    <source>
        <dbReference type="EMBL" id="ERI74187.1"/>
    </source>
</evidence>
<organism evidence="1 2">
    <name type="scientific">[Clostridium] symbiosum ATCC 14940</name>
    <dbReference type="NCBI Taxonomy" id="411472"/>
    <lineage>
        <taxon>Bacteria</taxon>
        <taxon>Bacillati</taxon>
        <taxon>Bacillota</taxon>
        <taxon>Clostridia</taxon>
        <taxon>Lachnospirales</taxon>
        <taxon>Lachnospiraceae</taxon>
        <taxon>Otoolea</taxon>
    </lineage>
</organism>
<comment type="caution">
    <text evidence="1">The sequence shown here is derived from an EMBL/GenBank/DDBJ whole genome shotgun (WGS) entry which is preliminary data.</text>
</comment>
<gene>
    <name evidence="1" type="ORF">CLOSYM_04307</name>
</gene>
<reference evidence="1 2" key="1">
    <citation type="submission" date="2013-07" db="EMBL/GenBank/DDBJ databases">
        <authorList>
            <person name="Weinstock G."/>
            <person name="Sodergren E."/>
            <person name="Wylie T."/>
            <person name="Fulton L."/>
            <person name="Fulton R."/>
            <person name="Fronick C."/>
            <person name="O'Laughlin M."/>
            <person name="Godfrey J."/>
            <person name="Miner T."/>
            <person name="Herter B."/>
            <person name="Appelbaum E."/>
            <person name="Cordes M."/>
            <person name="Lek S."/>
            <person name="Wollam A."/>
            <person name="Pepin K.H."/>
            <person name="Palsikar V.B."/>
            <person name="Mitreva M."/>
            <person name="Wilson R.K."/>
        </authorList>
    </citation>
    <scope>NUCLEOTIDE SEQUENCE [LARGE SCALE GENOMIC DNA]</scope>
    <source>
        <strain evidence="1 2">ATCC 14940</strain>
    </source>
</reference>
<evidence type="ECO:0000313" key="2">
    <source>
        <dbReference type="Proteomes" id="UP000016491"/>
    </source>
</evidence>
<protein>
    <recommendedName>
        <fullName evidence="3">Bacteriocin-type signal sequence</fullName>
    </recommendedName>
</protein>
<evidence type="ECO:0008006" key="3">
    <source>
        <dbReference type="Google" id="ProtNLM"/>
    </source>
</evidence>
<dbReference type="AlphaFoldDB" id="A0ABC9TSM6"/>
<proteinExistence type="predicted"/>
<name>A0ABC9TSM6_CLOSY</name>
<dbReference type="Proteomes" id="UP000016491">
    <property type="component" value="Unassembled WGS sequence"/>
</dbReference>